<evidence type="ECO:0000256" key="2">
    <source>
        <dbReference type="ARBA" id="ARBA00004651"/>
    </source>
</evidence>
<dbReference type="InterPro" id="IPR000725">
    <property type="entry name" value="Olfact_rcpt"/>
</dbReference>
<dbReference type="GeneID" id="106979356"/>
<sequence>MDPVLSQLSRRAVALHVDSMLLLWGRSWTTRPVTLWFLSGDTFRYSSTSWKILYNWLQIEDQAKQSAVHCNLGGESIFHLEVRKSTMEWENQTILVEFFLKGLSDYPRLELLFFALILIMYVVILLGNGTLILISIWDSHLHTPMYFFLGNLSFLDICYTTTSIPSTLVNFLSERKTISFSGCAIQMFLGMAMGTTECVLLGMMAFDRYVAICNPLKYPVIMSKDSYVPMAAGSWFAGIINSAVQTAFVIQLNFCRNNINHFSCEILAVMKLACADISGNEFIMVVATTLFTLMPLLLIVISYSLIISSILKIRTSEGRSKAFSTCSAHLIVVMIFYGTILFMYMKPKSKETLISEDLDATDKLISMFYGVMTPMMNPLIYSLRNKDVKETVKHLFNRSFFSK</sequence>
<dbReference type="Pfam" id="PF13853">
    <property type="entry name" value="7tm_4"/>
    <property type="match status" value="1"/>
</dbReference>
<keyword evidence="4" id="KW-0716">Sensory transduction</keyword>
<keyword evidence="9 12" id="KW-0472">Membrane</keyword>
<evidence type="ECO:0000256" key="3">
    <source>
        <dbReference type="ARBA" id="ARBA00022475"/>
    </source>
</evidence>
<feature type="domain" description="G-protein coupled receptors family 1 profile" evidence="13">
    <location>
        <begin position="127"/>
        <end position="381"/>
    </location>
</feature>
<organism evidence="14 15">
    <name type="scientific">Acinonyx jubatus</name>
    <name type="common">Cheetah</name>
    <dbReference type="NCBI Taxonomy" id="32536"/>
    <lineage>
        <taxon>Eukaryota</taxon>
        <taxon>Metazoa</taxon>
        <taxon>Chordata</taxon>
        <taxon>Craniata</taxon>
        <taxon>Vertebrata</taxon>
        <taxon>Euteleostomi</taxon>
        <taxon>Mammalia</taxon>
        <taxon>Eutheria</taxon>
        <taxon>Laurasiatheria</taxon>
        <taxon>Carnivora</taxon>
        <taxon>Feliformia</taxon>
        <taxon>Felidae</taxon>
        <taxon>Felinae</taxon>
        <taxon>Acinonyx</taxon>
    </lineage>
</organism>
<feature type="transmembrane region" description="Helical" evidence="12">
    <location>
        <begin position="146"/>
        <end position="172"/>
    </location>
</feature>
<keyword evidence="8 11" id="KW-0297">G-protein coupled receptor</keyword>
<evidence type="ECO:0000259" key="13">
    <source>
        <dbReference type="PROSITE" id="PS50262"/>
    </source>
</evidence>
<evidence type="ECO:0000256" key="7">
    <source>
        <dbReference type="ARBA" id="ARBA00022989"/>
    </source>
</evidence>
<evidence type="ECO:0000256" key="12">
    <source>
        <dbReference type="SAM" id="Phobius"/>
    </source>
</evidence>
<dbReference type="InterPro" id="IPR017452">
    <property type="entry name" value="GPCR_Rhodpsn_7TM"/>
</dbReference>
<dbReference type="SUPFAM" id="SSF81321">
    <property type="entry name" value="Family A G protein-coupled receptor-like"/>
    <property type="match status" value="1"/>
</dbReference>
<protein>
    <submittedName>
        <fullName evidence="15">Olfactory receptor 13C9</fullName>
    </submittedName>
</protein>
<comment type="subcellular location">
    <subcellularLocation>
        <location evidence="2">Cell membrane</location>
        <topology evidence="2">Multi-pass membrane protein</topology>
    </subcellularLocation>
</comment>
<evidence type="ECO:0000256" key="11">
    <source>
        <dbReference type="RuleBase" id="RU000688"/>
    </source>
</evidence>
<accession>A0ABM3NN16</accession>
<evidence type="ECO:0000256" key="10">
    <source>
        <dbReference type="ARBA" id="ARBA00023224"/>
    </source>
</evidence>
<evidence type="ECO:0000256" key="6">
    <source>
        <dbReference type="ARBA" id="ARBA00022725"/>
    </source>
</evidence>
<dbReference type="Proteomes" id="UP001652583">
    <property type="component" value="Chromosome D4"/>
</dbReference>
<reference evidence="15" key="1">
    <citation type="submission" date="2025-08" db="UniProtKB">
        <authorList>
            <consortium name="RefSeq"/>
        </authorList>
    </citation>
    <scope>IDENTIFICATION</scope>
    <source>
        <tissue evidence="15">Blood</tissue>
    </source>
</reference>
<keyword evidence="7 12" id="KW-1133">Transmembrane helix</keyword>
<evidence type="ECO:0000256" key="8">
    <source>
        <dbReference type="ARBA" id="ARBA00023040"/>
    </source>
</evidence>
<feature type="transmembrane region" description="Helical" evidence="12">
    <location>
        <begin position="323"/>
        <end position="344"/>
    </location>
</feature>
<dbReference type="PROSITE" id="PS50262">
    <property type="entry name" value="G_PROTEIN_RECEP_F1_2"/>
    <property type="match status" value="1"/>
</dbReference>
<evidence type="ECO:0000256" key="5">
    <source>
        <dbReference type="ARBA" id="ARBA00022692"/>
    </source>
</evidence>
<dbReference type="Gene3D" id="1.20.1070.10">
    <property type="entry name" value="Rhodopsin 7-helix transmembrane proteins"/>
    <property type="match status" value="1"/>
</dbReference>
<feature type="transmembrane region" description="Helical" evidence="12">
    <location>
        <begin position="111"/>
        <end position="134"/>
    </location>
</feature>
<comment type="similarity">
    <text evidence="11">Belongs to the G-protein coupled receptor 1 family.</text>
</comment>
<evidence type="ECO:0000313" key="14">
    <source>
        <dbReference type="Proteomes" id="UP001652583"/>
    </source>
</evidence>
<evidence type="ECO:0000313" key="15">
    <source>
        <dbReference type="RefSeq" id="XP_053060832.1"/>
    </source>
</evidence>
<dbReference type="CDD" id="cd15430">
    <property type="entry name" value="7tmA_OR13-like"/>
    <property type="match status" value="1"/>
</dbReference>
<dbReference type="PROSITE" id="PS00237">
    <property type="entry name" value="G_PROTEIN_RECEP_F1_1"/>
    <property type="match status" value="1"/>
</dbReference>
<evidence type="ECO:0000256" key="9">
    <source>
        <dbReference type="ARBA" id="ARBA00023136"/>
    </source>
</evidence>
<name>A0ABM3NN16_ACIJB</name>
<keyword evidence="3" id="KW-1003">Cell membrane</keyword>
<evidence type="ECO:0000256" key="4">
    <source>
        <dbReference type="ARBA" id="ARBA00022606"/>
    </source>
</evidence>
<proteinExistence type="inferred from homology"/>
<evidence type="ECO:0000256" key="1">
    <source>
        <dbReference type="ARBA" id="ARBA00003929"/>
    </source>
</evidence>
<comment type="function">
    <text evidence="1">Putative odorant or sperm cell receptor.</text>
</comment>
<dbReference type="PRINTS" id="PR00245">
    <property type="entry name" value="OLFACTORYR"/>
</dbReference>
<dbReference type="PANTHER" id="PTHR26453">
    <property type="entry name" value="OLFACTORY RECEPTOR"/>
    <property type="match status" value="1"/>
</dbReference>
<dbReference type="InterPro" id="IPR000276">
    <property type="entry name" value="GPCR_Rhodpsn"/>
</dbReference>
<keyword evidence="5 11" id="KW-0812">Transmembrane</keyword>
<keyword evidence="6" id="KW-0552">Olfaction</keyword>
<keyword evidence="14" id="KW-1185">Reference proteome</keyword>
<dbReference type="PRINTS" id="PR00237">
    <property type="entry name" value="GPCRRHODOPSN"/>
</dbReference>
<feature type="transmembrane region" description="Helical" evidence="12">
    <location>
        <begin position="184"/>
        <end position="206"/>
    </location>
</feature>
<feature type="transmembrane region" description="Helical" evidence="12">
    <location>
        <begin position="226"/>
        <end position="250"/>
    </location>
</feature>
<dbReference type="RefSeq" id="XP_053060832.1">
    <property type="nucleotide sequence ID" value="XM_053204857.1"/>
</dbReference>
<gene>
    <name evidence="15" type="primary">LOC106979356</name>
</gene>
<keyword evidence="11 15" id="KW-0675">Receptor</keyword>
<keyword evidence="10 11" id="KW-0807">Transducer</keyword>
<feature type="transmembrane region" description="Helical" evidence="12">
    <location>
        <begin position="285"/>
        <end position="311"/>
    </location>
</feature>
<feature type="transmembrane region" description="Helical" evidence="12">
    <location>
        <begin position="364"/>
        <end position="383"/>
    </location>
</feature>